<feature type="region of interest" description="Disordered" evidence="1">
    <location>
        <begin position="1"/>
        <end position="26"/>
    </location>
</feature>
<organism evidence="2 3">
    <name type="scientific">Dyadobacter jejuensis</name>
    <dbReference type="NCBI Taxonomy" id="1082580"/>
    <lineage>
        <taxon>Bacteria</taxon>
        <taxon>Pseudomonadati</taxon>
        <taxon>Bacteroidota</taxon>
        <taxon>Cytophagia</taxon>
        <taxon>Cytophagales</taxon>
        <taxon>Spirosomataceae</taxon>
        <taxon>Dyadobacter</taxon>
    </lineage>
</organism>
<dbReference type="SUPFAM" id="SSF46785">
    <property type="entry name" value="Winged helix' DNA-binding domain"/>
    <property type="match status" value="1"/>
</dbReference>
<dbReference type="Proteomes" id="UP000245880">
    <property type="component" value="Unassembled WGS sequence"/>
</dbReference>
<dbReference type="AlphaFoldDB" id="A0A316B344"/>
<name>A0A316B344_9BACT</name>
<gene>
    <name evidence="2" type="ORF">CLV98_10986</name>
</gene>
<accession>A0A316B344</accession>
<sequence>MLKKQKAFNSNKFNKKSIVEPSEEGDLSPEMRFEALQEQLTKLDQHSKLGKWTTKTLELIRDNPHMKSAELAKKGHKEQEWLKLNIRKLKSLGLTFSHEPGYSLTELGEQYLKFLHA</sequence>
<evidence type="ECO:0000256" key="1">
    <source>
        <dbReference type="SAM" id="MobiDB-lite"/>
    </source>
</evidence>
<proteinExistence type="predicted"/>
<dbReference type="Gene3D" id="1.10.10.10">
    <property type="entry name" value="Winged helix-like DNA-binding domain superfamily/Winged helix DNA-binding domain"/>
    <property type="match status" value="1"/>
</dbReference>
<evidence type="ECO:0000313" key="3">
    <source>
        <dbReference type="Proteomes" id="UP000245880"/>
    </source>
</evidence>
<dbReference type="InterPro" id="IPR036390">
    <property type="entry name" value="WH_DNA-bd_sf"/>
</dbReference>
<dbReference type="OrthoDB" id="121143at2"/>
<keyword evidence="3" id="KW-1185">Reference proteome</keyword>
<reference evidence="2 3" key="1">
    <citation type="submission" date="2018-03" db="EMBL/GenBank/DDBJ databases">
        <title>Genomic Encyclopedia of Archaeal and Bacterial Type Strains, Phase II (KMG-II): from individual species to whole genera.</title>
        <authorList>
            <person name="Goeker M."/>
        </authorList>
    </citation>
    <scope>NUCLEOTIDE SEQUENCE [LARGE SCALE GENOMIC DNA]</scope>
    <source>
        <strain evidence="2 3">DSM 100346</strain>
    </source>
</reference>
<dbReference type="RefSeq" id="WP_109675830.1">
    <property type="nucleotide sequence ID" value="NZ_QGDT01000009.1"/>
</dbReference>
<protein>
    <submittedName>
        <fullName evidence="2">Uncharacterized protein</fullName>
    </submittedName>
</protein>
<comment type="caution">
    <text evidence="2">The sequence shown here is derived from an EMBL/GenBank/DDBJ whole genome shotgun (WGS) entry which is preliminary data.</text>
</comment>
<evidence type="ECO:0000313" key="2">
    <source>
        <dbReference type="EMBL" id="PWJ56977.1"/>
    </source>
</evidence>
<dbReference type="InterPro" id="IPR036388">
    <property type="entry name" value="WH-like_DNA-bd_sf"/>
</dbReference>
<dbReference type="EMBL" id="QGDT01000009">
    <property type="protein sequence ID" value="PWJ56977.1"/>
    <property type="molecule type" value="Genomic_DNA"/>
</dbReference>